<keyword evidence="1" id="KW-0472">Membrane</keyword>
<evidence type="ECO:0000313" key="4">
    <source>
        <dbReference type="Proteomes" id="UP000051164"/>
    </source>
</evidence>
<evidence type="ECO:0000256" key="1">
    <source>
        <dbReference type="SAM" id="Phobius"/>
    </source>
</evidence>
<dbReference type="AlphaFoldDB" id="A0A8E1V226"/>
<organism evidence="3 4">
    <name type="scientific">Lentilactobacillus kefiri DSM 20587 = JCM 5818</name>
    <dbReference type="NCBI Taxonomy" id="1423764"/>
    <lineage>
        <taxon>Bacteria</taxon>
        <taxon>Bacillati</taxon>
        <taxon>Bacillota</taxon>
        <taxon>Bacilli</taxon>
        <taxon>Lactobacillales</taxon>
        <taxon>Lactobacillaceae</taxon>
        <taxon>Lentilactobacillus</taxon>
    </lineage>
</organism>
<accession>A0A8E1V226</accession>
<reference evidence="3 4" key="1">
    <citation type="journal article" date="2015" name="Genome Announc.">
        <title>Expanding the biotechnology potential of lactobacilli through comparative genomics of 213 strains and associated genera.</title>
        <authorList>
            <person name="Sun Z."/>
            <person name="Harris H.M."/>
            <person name="McCann A."/>
            <person name="Guo C."/>
            <person name="Argimon S."/>
            <person name="Zhang W."/>
            <person name="Yang X."/>
            <person name="Jeffery I.B."/>
            <person name="Cooney J.C."/>
            <person name="Kagawa T.F."/>
            <person name="Liu W."/>
            <person name="Song Y."/>
            <person name="Salvetti E."/>
            <person name="Wrobel A."/>
            <person name="Rasinkangas P."/>
            <person name="Parkhill J."/>
            <person name="Rea M.C."/>
            <person name="O'Sullivan O."/>
            <person name="Ritari J."/>
            <person name="Douillard F.P."/>
            <person name="Paul Ross R."/>
            <person name="Yang R."/>
            <person name="Briner A.E."/>
            <person name="Felis G.E."/>
            <person name="de Vos W.M."/>
            <person name="Barrangou R."/>
            <person name="Klaenhammer T.R."/>
            <person name="Caufield P.W."/>
            <person name="Cui Y."/>
            <person name="Zhang H."/>
            <person name="O'Toole P.W."/>
        </authorList>
    </citation>
    <scope>NUCLEOTIDE SEQUENCE [LARGE SCALE GENOMIC DNA]</scope>
    <source>
        <strain evidence="3 4">DSM 20587</strain>
    </source>
</reference>
<dbReference type="PROSITE" id="PS51012">
    <property type="entry name" value="ABC_TM2"/>
    <property type="match status" value="1"/>
</dbReference>
<keyword evidence="1" id="KW-1133">Transmembrane helix</keyword>
<evidence type="ECO:0000259" key="2">
    <source>
        <dbReference type="PROSITE" id="PS51012"/>
    </source>
</evidence>
<feature type="transmembrane region" description="Helical" evidence="1">
    <location>
        <begin position="7"/>
        <end position="24"/>
    </location>
</feature>
<dbReference type="EMBL" id="AYYV01000031">
    <property type="protein sequence ID" value="KRM52655.1"/>
    <property type="molecule type" value="Genomic_DNA"/>
</dbReference>
<keyword evidence="1" id="KW-0812">Transmembrane</keyword>
<feature type="transmembrane region" description="Helical" evidence="1">
    <location>
        <begin position="36"/>
        <end position="57"/>
    </location>
</feature>
<comment type="caution">
    <text evidence="3">The sequence shown here is derived from an EMBL/GenBank/DDBJ whole genome shotgun (WGS) entry which is preliminary data.</text>
</comment>
<sequence length="68" mass="7627">MIPVANMAGWLQVIAHIMPLYYGASALTDVIQKQASFSAIIPQFSAILIFLLVFIVLNMIGMRKYRKV</sequence>
<dbReference type="Proteomes" id="UP000051164">
    <property type="component" value="Unassembled WGS sequence"/>
</dbReference>
<name>A0A8E1V226_LENKE</name>
<proteinExistence type="predicted"/>
<feature type="domain" description="ABC transmembrane type-2" evidence="2">
    <location>
        <begin position="1"/>
        <end position="65"/>
    </location>
</feature>
<gene>
    <name evidence="3" type="ORF">FC95_GL001107</name>
</gene>
<dbReference type="InterPro" id="IPR047817">
    <property type="entry name" value="ABC2_TM_bact-type"/>
</dbReference>
<protein>
    <recommendedName>
        <fullName evidence="2">ABC transmembrane type-2 domain-containing protein</fullName>
    </recommendedName>
</protein>
<evidence type="ECO:0000313" key="3">
    <source>
        <dbReference type="EMBL" id="KRM52655.1"/>
    </source>
</evidence>